<evidence type="ECO:0000256" key="4">
    <source>
        <dbReference type="ARBA" id="ARBA00022741"/>
    </source>
</evidence>
<evidence type="ECO:0000259" key="7">
    <source>
        <dbReference type="PROSITE" id="PS50893"/>
    </source>
</evidence>
<comment type="caution">
    <text evidence="8">The sequence shown here is derived from an EMBL/GenBank/DDBJ whole genome shotgun (WGS) entry which is preliminary data.</text>
</comment>
<evidence type="ECO:0000256" key="5">
    <source>
        <dbReference type="ARBA" id="ARBA00022840"/>
    </source>
</evidence>
<keyword evidence="9" id="KW-1185">Reference proteome</keyword>
<evidence type="ECO:0000313" key="8">
    <source>
        <dbReference type="EMBL" id="NYE84059.1"/>
    </source>
</evidence>
<gene>
    <name evidence="8" type="ORF">FHW18_003330</name>
</gene>
<accession>A0A7Y9LLL1</accession>
<dbReference type="SMART" id="SM00382">
    <property type="entry name" value="AAA"/>
    <property type="match status" value="1"/>
</dbReference>
<dbReference type="GO" id="GO:0005524">
    <property type="term" value="F:ATP binding"/>
    <property type="evidence" value="ECO:0007669"/>
    <property type="project" value="UniProtKB-KW"/>
</dbReference>
<sequence>MTTLLEVRDLHASYGNAQALFGVSFDVREGEVVTLLGRNGMGRSTTVKCLFGLLPTTSGSMHFAGESTVGLPSHRIARMGLGLVPEGRQVFSNLSVEENLVATARLAKATGGMAKAGGQTSWGLDRVYGFFPRLKERRDNLGSQLSGGEQQMLAIGRALMTNPRILVLDEATEGLAPLIRAEIWQALTELKRDGLAQIVIDKNVGALMDFADRHYVLEKGKDVWNGTSAALRGETHIIHTYLGV</sequence>
<evidence type="ECO:0000256" key="3">
    <source>
        <dbReference type="ARBA" id="ARBA00022475"/>
    </source>
</evidence>
<dbReference type="PANTHER" id="PTHR43820:SF2">
    <property type="entry name" value="ABC TRANSPORTER ATP-BINDING PROTEIN"/>
    <property type="match status" value="1"/>
</dbReference>
<keyword evidence="5 8" id="KW-0067">ATP-binding</keyword>
<reference evidence="8 9" key="1">
    <citation type="submission" date="2020-07" db="EMBL/GenBank/DDBJ databases">
        <title>Genomic Encyclopedia of Type Strains, Phase IV (KMG-V): Genome sequencing to study the core and pangenomes of soil and plant-associated prokaryotes.</title>
        <authorList>
            <person name="Whitman W."/>
        </authorList>
    </citation>
    <scope>NUCLEOTIDE SEQUENCE [LARGE SCALE GENOMIC DNA]</scope>
    <source>
        <strain evidence="8 9">SAS40</strain>
    </source>
</reference>
<dbReference type="PROSITE" id="PS50893">
    <property type="entry name" value="ABC_TRANSPORTER_2"/>
    <property type="match status" value="1"/>
</dbReference>
<dbReference type="Proteomes" id="UP000542125">
    <property type="component" value="Unassembled WGS sequence"/>
</dbReference>
<keyword evidence="2" id="KW-0813">Transport</keyword>
<dbReference type="InterPro" id="IPR003593">
    <property type="entry name" value="AAA+_ATPase"/>
</dbReference>
<dbReference type="PANTHER" id="PTHR43820">
    <property type="entry name" value="HIGH-AFFINITY BRANCHED-CHAIN AMINO ACID TRANSPORT ATP-BINDING PROTEIN LIVF"/>
    <property type="match status" value="1"/>
</dbReference>
<protein>
    <submittedName>
        <fullName evidence="8">Branched-chain amino acid transport system ATP-binding protein</fullName>
    </submittedName>
</protein>
<proteinExistence type="inferred from homology"/>
<dbReference type="GO" id="GO:0015807">
    <property type="term" value="P:L-amino acid transport"/>
    <property type="evidence" value="ECO:0007669"/>
    <property type="project" value="TreeGrafter"/>
</dbReference>
<dbReference type="RefSeq" id="WP_179587793.1">
    <property type="nucleotide sequence ID" value="NZ_JACBYR010000001.1"/>
</dbReference>
<keyword evidence="6" id="KW-0029">Amino-acid transport</keyword>
<comment type="similarity">
    <text evidence="1">Belongs to the ABC transporter superfamily.</text>
</comment>
<dbReference type="GO" id="GO:0015658">
    <property type="term" value="F:branched-chain amino acid transmembrane transporter activity"/>
    <property type="evidence" value="ECO:0007669"/>
    <property type="project" value="TreeGrafter"/>
</dbReference>
<dbReference type="InterPro" id="IPR052156">
    <property type="entry name" value="BCAA_Transport_ATP-bd_LivF"/>
</dbReference>
<dbReference type="SUPFAM" id="SSF52540">
    <property type="entry name" value="P-loop containing nucleoside triphosphate hydrolases"/>
    <property type="match status" value="1"/>
</dbReference>
<feature type="domain" description="ABC transporter" evidence="7">
    <location>
        <begin position="5"/>
        <end position="244"/>
    </location>
</feature>
<keyword evidence="3" id="KW-1003">Cell membrane</keyword>
<evidence type="ECO:0000313" key="9">
    <source>
        <dbReference type="Proteomes" id="UP000542125"/>
    </source>
</evidence>
<keyword evidence="3" id="KW-0472">Membrane</keyword>
<evidence type="ECO:0000256" key="2">
    <source>
        <dbReference type="ARBA" id="ARBA00022448"/>
    </source>
</evidence>
<dbReference type="InterPro" id="IPR003439">
    <property type="entry name" value="ABC_transporter-like_ATP-bd"/>
</dbReference>
<dbReference type="Gene3D" id="3.40.50.300">
    <property type="entry name" value="P-loop containing nucleotide triphosphate hydrolases"/>
    <property type="match status" value="1"/>
</dbReference>
<name>A0A7Y9LLL1_9BURK</name>
<organism evidence="8 9">
    <name type="scientific">Pigmentiphaga litoralis</name>
    <dbReference type="NCBI Taxonomy" id="516702"/>
    <lineage>
        <taxon>Bacteria</taxon>
        <taxon>Pseudomonadati</taxon>
        <taxon>Pseudomonadota</taxon>
        <taxon>Betaproteobacteria</taxon>
        <taxon>Burkholderiales</taxon>
        <taxon>Alcaligenaceae</taxon>
        <taxon>Pigmentiphaga</taxon>
    </lineage>
</organism>
<dbReference type="PROSITE" id="PS00211">
    <property type="entry name" value="ABC_TRANSPORTER_1"/>
    <property type="match status" value="1"/>
</dbReference>
<keyword evidence="4" id="KW-0547">Nucleotide-binding</keyword>
<evidence type="ECO:0000256" key="1">
    <source>
        <dbReference type="ARBA" id="ARBA00005417"/>
    </source>
</evidence>
<evidence type="ECO:0000256" key="6">
    <source>
        <dbReference type="ARBA" id="ARBA00022970"/>
    </source>
</evidence>
<dbReference type="GO" id="GO:0016887">
    <property type="term" value="F:ATP hydrolysis activity"/>
    <property type="evidence" value="ECO:0007669"/>
    <property type="project" value="InterPro"/>
</dbReference>
<dbReference type="Pfam" id="PF00005">
    <property type="entry name" value="ABC_tran"/>
    <property type="match status" value="1"/>
</dbReference>
<dbReference type="AlphaFoldDB" id="A0A7Y9LLL1"/>
<dbReference type="InterPro" id="IPR017871">
    <property type="entry name" value="ABC_transporter-like_CS"/>
</dbReference>
<dbReference type="InterPro" id="IPR027417">
    <property type="entry name" value="P-loop_NTPase"/>
</dbReference>
<dbReference type="EMBL" id="JACBYR010000001">
    <property type="protein sequence ID" value="NYE84059.1"/>
    <property type="molecule type" value="Genomic_DNA"/>
</dbReference>
<dbReference type="CDD" id="cd03224">
    <property type="entry name" value="ABC_TM1139_LivF_branched"/>
    <property type="match status" value="1"/>
</dbReference>